<dbReference type="PROSITE" id="PS51884">
    <property type="entry name" value="CHAPLIN"/>
    <property type="match status" value="2"/>
</dbReference>
<sequence length="304" mass="29665">MLATAAAATSILSLSGSNALATDGNAVAAGSPGVLSGNSVQAPVGVPVNACGNTADVVGAANPTFGNNCANPGDSVREHASAPARVPTQERRQERTSGRTEDRPSHASAPAPAPAPAPDRHTHSGTQSGTHPSAHSDPHAGTQSVAEGDTVGSPGVGTGNNAKAPVDVPVNACGNTVDVIGLLNPAMGNGCAEGTSAPAFPGSEEPPSGHEAPPREHETPPRAAAEPPADRAVTEPAHSAKSPHQVASSASGRAPSADAPAPYALDRLAETGSDEGLLAAAAASAALLVGGGILYRRGRASSGL</sequence>
<accession>A0ABW7QT00</accession>
<evidence type="ECO:0000256" key="3">
    <source>
        <dbReference type="ARBA" id="ARBA00022525"/>
    </source>
</evidence>
<evidence type="ECO:0000256" key="8">
    <source>
        <dbReference type="SAM" id="MobiDB-lite"/>
    </source>
</evidence>
<reference evidence="11 12" key="1">
    <citation type="submission" date="2024-10" db="EMBL/GenBank/DDBJ databases">
        <title>The Natural Products Discovery Center: Release of the First 8490 Sequenced Strains for Exploring Actinobacteria Biosynthetic Diversity.</title>
        <authorList>
            <person name="Kalkreuter E."/>
            <person name="Kautsar S.A."/>
            <person name="Yang D."/>
            <person name="Bader C.D."/>
            <person name="Teijaro C.N."/>
            <person name="Fluegel L."/>
            <person name="Davis C.M."/>
            <person name="Simpson J.R."/>
            <person name="Lauterbach L."/>
            <person name="Steele A.D."/>
            <person name="Gui C."/>
            <person name="Meng S."/>
            <person name="Li G."/>
            <person name="Viehrig K."/>
            <person name="Ye F."/>
            <person name="Su P."/>
            <person name="Kiefer A.F."/>
            <person name="Nichols A."/>
            <person name="Cepeda A.J."/>
            <person name="Yan W."/>
            <person name="Fan B."/>
            <person name="Jiang Y."/>
            <person name="Adhikari A."/>
            <person name="Zheng C.-J."/>
            <person name="Schuster L."/>
            <person name="Cowan T.M."/>
            <person name="Smanski M.J."/>
            <person name="Chevrette M.G."/>
            <person name="De Carvalho L.P.S."/>
            <person name="Shen B."/>
        </authorList>
    </citation>
    <scope>NUCLEOTIDE SEQUENCE [LARGE SCALE GENOMIC DNA]</scope>
    <source>
        <strain evidence="11 12">NPDC017990</strain>
    </source>
</reference>
<comment type="caution">
    <text evidence="11">The sequence shown here is derived from an EMBL/GenBank/DDBJ whole genome shotgun (WGS) entry which is preliminary data.</text>
</comment>
<feature type="domain" description="Chaplin" evidence="10">
    <location>
        <begin position="31"/>
        <end position="71"/>
    </location>
</feature>
<keyword evidence="12" id="KW-1185">Reference proteome</keyword>
<feature type="region of interest" description="Disordered" evidence="8">
    <location>
        <begin position="70"/>
        <end position="168"/>
    </location>
</feature>
<evidence type="ECO:0000256" key="6">
    <source>
        <dbReference type="ARBA" id="ARBA00023087"/>
    </source>
</evidence>
<feature type="domain" description="Chaplin" evidence="10">
    <location>
        <begin position="153"/>
        <end position="193"/>
    </location>
</feature>
<evidence type="ECO:0000256" key="5">
    <source>
        <dbReference type="ARBA" id="ARBA00022889"/>
    </source>
</evidence>
<gene>
    <name evidence="11" type="ORF">ACH4F9_23135</name>
</gene>
<dbReference type="RefSeq" id="WP_397714267.1">
    <property type="nucleotide sequence ID" value="NZ_JBIRGN010000004.1"/>
</dbReference>
<feature type="region of interest" description="Disordered" evidence="8">
    <location>
        <begin position="193"/>
        <end position="267"/>
    </location>
</feature>
<dbReference type="InterPro" id="IPR005528">
    <property type="entry name" value="ChpA-H"/>
</dbReference>
<protein>
    <submittedName>
        <fullName evidence="11">Chaplin</fullName>
    </submittedName>
</protein>
<keyword evidence="2" id="KW-0134">Cell wall</keyword>
<evidence type="ECO:0000256" key="7">
    <source>
        <dbReference type="PROSITE-ProRule" id="PRU01232"/>
    </source>
</evidence>
<name>A0ABW7QT00_9ACTN</name>
<comment type="subcellular location">
    <subcellularLocation>
        <location evidence="1">Secreted</location>
        <location evidence="1">Cell wall</location>
    </subcellularLocation>
</comment>
<organism evidence="11 12">
    <name type="scientific">Streptomyces longisporoflavus</name>
    <dbReference type="NCBI Taxonomy" id="28044"/>
    <lineage>
        <taxon>Bacteria</taxon>
        <taxon>Bacillati</taxon>
        <taxon>Actinomycetota</taxon>
        <taxon>Actinomycetes</taxon>
        <taxon>Kitasatosporales</taxon>
        <taxon>Streptomycetaceae</taxon>
        <taxon>Streptomyces</taxon>
    </lineage>
</organism>
<feature type="signal peptide" evidence="9">
    <location>
        <begin position="1"/>
        <end position="21"/>
    </location>
</feature>
<feature type="chain" id="PRO_5045459599" evidence="9">
    <location>
        <begin position="22"/>
        <end position="304"/>
    </location>
</feature>
<evidence type="ECO:0000313" key="11">
    <source>
        <dbReference type="EMBL" id="MFH8547907.1"/>
    </source>
</evidence>
<evidence type="ECO:0000256" key="4">
    <source>
        <dbReference type="ARBA" id="ARBA00022729"/>
    </source>
</evidence>
<dbReference type="Proteomes" id="UP001610818">
    <property type="component" value="Unassembled WGS sequence"/>
</dbReference>
<keyword evidence="3" id="KW-0964">Secreted</keyword>
<evidence type="ECO:0000313" key="12">
    <source>
        <dbReference type="Proteomes" id="UP001610818"/>
    </source>
</evidence>
<evidence type="ECO:0000256" key="2">
    <source>
        <dbReference type="ARBA" id="ARBA00022512"/>
    </source>
</evidence>
<evidence type="ECO:0000256" key="9">
    <source>
        <dbReference type="SAM" id="SignalP"/>
    </source>
</evidence>
<feature type="compositionally biased region" description="Polar residues" evidence="8">
    <location>
        <begin position="124"/>
        <end position="133"/>
    </location>
</feature>
<dbReference type="EMBL" id="JBIRGQ010000004">
    <property type="protein sequence ID" value="MFH8547907.1"/>
    <property type="molecule type" value="Genomic_DNA"/>
</dbReference>
<keyword evidence="4 9" id="KW-0732">Signal</keyword>
<keyword evidence="6 7" id="KW-0034">Amyloid</keyword>
<feature type="compositionally biased region" description="Basic and acidic residues" evidence="8">
    <location>
        <begin position="88"/>
        <end position="105"/>
    </location>
</feature>
<dbReference type="Pfam" id="PF03777">
    <property type="entry name" value="ChpA-C"/>
    <property type="match status" value="2"/>
</dbReference>
<proteinExistence type="predicted"/>
<keyword evidence="5" id="KW-0130">Cell adhesion</keyword>
<evidence type="ECO:0000259" key="10">
    <source>
        <dbReference type="PROSITE" id="PS51884"/>
    </source>
</evidence>
<evidence type="ECO:0000256" key="1">
    <source>
        <dbReference type="ARBA" id="ARBA00004191"/>
    </source>
</evidence>